<dbReference type="GO" id="GO:0046872">
    <property type="term" value="F:metal ion binding"/>
    <property type="evidence" value="ECO:0007669"/>
    <property type="project" value="UniProtKB-KW"/>
</dbReference>
<dbReference type="EC" id="3.5.1.88" evidence="6"/>
<organism evidence="7 8">
    <name type="scientific">Pseudolysinimonas yzui</name>
    <dbReference type="NCBI Taxonomy" id="2708254"/>
    <lineage>
        <taxon>Bacteria</taxon>
        <taxon>Bacillati</taxon>
        <taxon>Actinomycetota</taxon>
        <taxon>Actinomycetes</taxon>
        <taxon>Micrococcales</taxon>
        <taxon>Microbacteriaceae</taxon>
        <taxon>Pseudolysinimonas</taxon>
    </lineage>
</organism>
<dbReference type="InterPro" id="IPR023635">
    <property type="entry name" value="Peptide_deformylase"/>
</dbReference>
<feature type="binding site" evidence="6">
    <location>
        <position position="132"/>
    </location>
    <ligand>
        <name>Fe cation</name>
        <dbReference type="ChEBI" id="CHEBI:24875"/>
    </ligand>
</feature>
<proteinExistence type="inferred from homology"/>
<keyword evidence="2 6" id="KW-0479">Metal-binding</keyword>
<evidence type="ECO:0000256" key="1">
    <source>
        <dbReference type="ARBA" id="ARBA00010759"/>
    </source>
</evidence>
<dbReference type="EMBL" id="BNAI01000001">
    <property type="protein sequence ID" value="GHF10257.1"/>
    <property type="molecule type" value="Genomic_DNA"/>
</dbReference>
<keyword evidence="4 6" id="KW-0648">Protein biosynthesis</keyword>
<evidence type="ECO:0000256" key="6">
    <source>
        <dbReference type="HAMAP-Rule" id="MF_00163"/>
    </source>
</evidence>
<comment type="similarity">
    <text evidence="1 6">Belongs to the polypeptide deformylase family.</text>
</comment>
<reference evidence="7" key="2">
    <citation type="submission" date="2020-09" db="EMBL/GenBank/DDBJ databases">
        <authorList>
            <person name="Sun Q."/>
            <person name="Zhou Y."/>
        </authorList>
    </citation>
    <scope>NUCLEOTIDE SEQUENCE</scope>
    <source>
        <strain evidence="7">CGMCC 1.16548</strain>
    </source>
</reference>
<evidence type="ECO:0000256" key="2">
    <source>
        <dbReference type="ARBA" id="ARBA00022723"/>
    </source>
</evidence>
<dbReference type="PANTHER" id="PTHR10458:SF2">
    <property type="entry name" value="PEPTIDE DEFORMYLASE, MITOCHONDRIAL"/>
    <property type="match status" value="1"/>
</dbReference>
<dbReference type="PIRSF" id="PIRSF004749">
    <property type="entry name" value="Pep_def"/>
    <property type="match status" value="1"/>
</dbReference>
<comment type="caution">
    <text evidence="7">The sequence shown here is derived from an EMBL/GenBank/DDBJ whole genome shotgun (WGS) entry which is preliminary data.</text>
</comment>
<dbReference type="Gene3D" id="3.90.45.10">
    <property type="entry name" value="Peptide deformylase"/>
    <property type="match status" value="1"/>
</dbReference>
<keyword evidence="3 6" id="KW-0378">Hydrolase</keyword>
<comment type="function">
    <text evidence="6">Removes the formyl group from the N-terminal Met of newly synthesized proteins. Requires at least a dipeptide for an efficient rate of reaction. N-terminal L-methionine is a prerequisite for activity but the enzyme has broad specificity at other positions.</text>
</comment>
<evidence type="ECO:0000313" key="7">
    <source>
        <dbReference type="EMBL" id="GHF10257.1"/>
    </source>
</evidence>
<reference evidence="7" key="1">
    <citation type="journal article" date="2014" name="Int. J. Syst. Evol. Microbiol.">
        <title>Complete genome sequence of Corynebacterium casei LMG S-19264T (=DSM 44701T), isolated from a smear-ripened cheese.</title>
        <authorList>
            <consortium name="US DOE Joint Genome Institute (JGI-PGF)"/>
            <person name="Walter F."/>
            <person name="Albersmeier A."/>
            <person name="Kalinowski J."/>
            <person name="Ruckert C."/>
        </authorList>
    </citation>
    <scope>NUCLEOTIDE SEQUENCE</scope>
    <source>
        <strain evidence="7">CGMCC 1.16548</strain>
    </source>
</reference>
<dbReference type="GO" id="GO:0042586">
    <property type="term" value="F:peptide deformylase activity"/>
    <property type="evidence" value="ECO:0007669"/>
    <property type="project" value="UniProtKB-UniRule"/>
</dbReference>
<dbReference type="RefSeq" id="WP_191282190.1">
    <property type="nucleotide sequence ID" value="NZ_BNAI01000001.1"/>
</dbReference>
<sequence length="167" mass="18155">MTERQIRLFGDPVLRSRTDPIVVAAGDPKLAALAEDLIDSVTPDGRAGVAANQIGVSLRAFSYNIDGVVGYVFNPVLEVSGEPELVDEGCLSVPGFFFPRLRHPWARVTGVDADGNDVDVSGEGLMAQALQHECDHLDGRLYIEGLEPDVKREAMRAIRQAPWFKAP</sequence>
<accession>A0A8J3GPC7</accession>
<evidence type="ECO:0000256" key="4">
    <source>
        <dbReference type="ARBA" id="ARBA00022917"/>
    </source>
</evidence>
<comment type="catalytic activity">
    <reaction evidence="6">
        <text>N-terminal N-formyl-L-methionyl-[peptide] + H2O = N-terminal L-methionyl-[peptide] + formate</text>
        <dbReference type="Rhea" id="RHEA:24420"/>
        <dbReference type="Rhea" id="RHEA-COMP:10639"/>
        <dbReference type="Rhea" id="RHEA-COMP:10640"/>
        <dbReference type="ChEBI" id="CHEBI:15377"/>
        <dbReference type="ChEBI" id="CHEBI:15740"/>
        <dbReference type="ChEBI" id="CHEBI:49298"/>
        <dbReference type="ChEBI" id="CHEBI:64731"/>
        <dbReference type="EC" id="3.5.1.88"/>
    </reaction>
</comment>
<keyword evidence="5 6" id="KW-0408">Iron</keyword>
<evidence type="ECO:0000313" key="8">
    <source>
        <dbReference type="Proteomes" id="UP000617531"/>
    </source>
</evidence>
<dbReference type="CDD" id="cd00487">
    <property type="entry name" value="Pep_deformylase"/>
    <property type="match status" value="1"/>
</dbReference>
<name>A0A8J3GPC7_9MICO</name>
<dbReference type="AlphaFoldDB" id="A0A8J3GPC7"/>
<dbReference type="PANTHER" id="PTHR10458">
    <property type="entry name" value="PEPTIDE DEFORMYLASE"/>
    <property type="match status" value="1"/>
</dbReference>
<dbReference type="PRINTS" id="PR01576">
    <property type="entry name" value="PDEFORMYLASE"/>
</dbReference>
<dbReference type="Proteomes" id="UP000617531">
    <property type="component" value="Unassembled WGS sequence"/>
</dbReference>
<gene>
    <name evidence="7" type="primary">def2</name>
    <name evidence="6" type="synonym">def</name>
    <name evidence="7" type="ORF">GCM10011600_09230</name>
</gene>
<dbReference type="Pfam" id="PF01327">
    <property type="entry name" value="Pep_deformylase"/>
    <property type="match status" value="1"/>
</dbReference>
<evidence type="ECO:0000256" key="5">
    <source>
        <dbReference type="ARBA" id="ARBA00023004"/>
    </source>
</evidence>
<comment type="cofactor">
    <cofactor evidence="6">
        <name>Fe(2+)</name>
        <dbReference type="ChEBI" id="CHEBI:29033"/>
    </cofactor>
    <text evidence="6">Binds 1 Fe(2+) ion.</text>
</comment>
<feature type="active site" evidence="6">
    <location>
        <position position="133"/>
    </location>
</feature>
<dbReference type="GO" id="GO:0006412">
    <property type="term" value="P:translation"/>
    <property type="evidence" value="ECO:0007669"/>
    <property type="project" value="UniProtKB-UniRule"/>
</dbReference>
<dbReference type="InterPro" id="IPR036821">
    <property type="entry name" value="Peptide_deformylase_sf"/>
</dbReference>
<feature type="binding site" evidence="6">
    <location>
        <position position="90"/>
    </location>
    <ligand>
        <name>Fe cation</name>
        <dbReference type="ChEBI" id="CHEBI:24875"/>
    </ligand>
</feature>
<protein>
    <recommendedName>
        <fullName evidence="6">Peptide deformylase</fullName>
        <shortName evidence="6">PDF</shortName>
        <ecNumber evidence="6">3.5.1.88</ecNumber>
    </recommendedName>
    <alternativeName>
        <fullName evidence="6">Polypeptide deformylase</fullName>
    </alternativeName>
</protein>
<evidence type="ECO:0000256" key="3">
    <source>
        <dbReference type="ARBA" id="ARBA00022801"/>
    </source>
</evidence>
<dbReference type="NCBIfam" id="NF001159">
    <property type="entry name" value="PRK00150.1-3"/>
    <property type="match status" value="1"/>
</dbReference>
<dbReference type="HAMAP" id="MF_00163">
    <property type="entry name" value="Pep_deformylase"/>
    <property type="match status" value="1"/>
</dbReference>
<dbReference type="SUPFAM" id="SSF56420">
    <property type="entry name" value="Peptide deformylase"/>
    <property type="match status" value="1"/>
</dbReference>
<feature type="binding site" evidence="6">
    <location>
        <position position="136"/>
    </location>
    <ligand>
        <name>Fe cation</name>
        <dbReference type="ChEBI" id="CHEBI:24875"/>
    </ligand>
</feature>
<keyword evidence="8" id="KW-1185">Reference proteome</keyword>